<dbReference type="Gene3D" id="3.40.50.720">
    <property type="entry name" value="NAD(P)-binding Rossmann-like Domain"/>
    <property type="match status" value="2"/>
</dbReference>
<dbReference type="InterPro" id="IPR036291">
    <property type="entry name" value="NAD(P)-bd_dom_sf"/>
</dbReference>
<evidence type="ECO:0000313" key="5">
    <source>
        <dbReference type="EMBL" id="TSJ79275.1"/>
    </source>
</evidence>
<sequence>MHQGLIILDSHAYERIYGQEHLEAISSRVRLLAKPMTRDEALSRPDLLAQADVIFSGWGAPKMDVAFLATAQRLKAVFYGAGSIRYFTSDEFWARDIAVSSAYAMNAVPVAEYTLATILLSLKNYWFHAGEIKRLGRLTERIPCAGAYGSKIGLISLGMIGRLVRDRLRAFDLEVLAYDPYVTSDEADRLGVELVSLDDIFRQCDVVSLHTPWLKETEGMIQGRHFELMKPRASFINTARGAVIRENEMCEVLQRRPDLTALLDVIWPEPPAPDSLLFSLPNIILTPHIAGSRDRECRRMGRLMIDEFDRWNRGEKLQWAISEEKSLTLA</sequence>
<dbReference type="InterPro" id="IPR006140">
    <property type="entry name" value="D-isomer_DH_NAD-bd"/>
</dbReference>
<proteinExistence type="inferred from homology"/>
<dbReference type="PANTHER" id="PTHR42789">
    <property type="entry name" value="D-ISOMER SPECIFIC 2-HYDROXYACID DEHYDROGENASE FAMILY PROTEIN (AFU_ORTHOLOGUE AFUA_6G10090)"/>
    <property type="match status" value="1"/>
</dbReference>
<dbReference type="CDD" id="cd12167">
    <property type="entry name" value="2-Hacid_dh_8"/>
    <property type="match status" value="1"/>
</dbReference>
<organism evidence="5 6">
    <name type="scientific">Rariglobus hedericola</name>
    <dbReference type="NCBI Taxonomy" id="2597822"/>
    <lineage>
        <taxon>Bacteria</taxon>
        <taxon>Pseudomonadati</taxon>
        <taxon>Verrucomicrobiota</taxon>
        <taxon>Opitutia</taxon>
        <taxon>Opitutales</taxon>
        <taxon>Opitutaceae</taxon>
        <taxon>Rariglobus</taxon>
    </lineage>
</organism>
<dbReference type="Pfam" id="PF02826">
    <property type="entry name" value="2-Hacid_dh_C"/>
    <property type="match status" value="1"/>
</dbReference>
<dbReference type="SUPFAM" id="SSF52283">
    <property type="entry name" value="Formate/glycerate dehydrogenase catalytic domain-like"/>
    <property type="match status" value="1"/>
</dbReference>
<evidence type="ECO:0000256" key="2">
    <source>
        <dbReference type="ARBA" id="ARBA00023002"/>
    </source>
</evidence>
<evidence type="ECO:0000256" key="3">
    <source>
        <dbReference type="ARBA" id="ARBA00023027"/>
    </source>
</evidence>
<reference evidence="5 6" key="1">
    <citation type="submission" date="2019-07" db="EMBL/GenBank/DDBJ databases">
        <title>Description of 53C-WASEF.</title>
        <authorList>
            <person name="Pitt A."/>
            <person name="Hahn M.W."/>
        </authorList>
    </citation>
    <scope>NUCLEOTIDE SEQUENCE [LARGE SCALE GENOMIC DNA]</scope>
    <source>
        <strain evidence="5 6">53C-WASEF</strain>
    </source>
</reference>
<evidence type="ECO:0000259" key="4">
    <source>
        <dbReference type="Pfam" id="PF02826"/>
    </source>
</evidence>
<name>A0A556QRK5_9BACT</name>
<dbReference type="InterPro" id="IPR050857">
    <property type="entry name" value="D-2-hydroxyacid_DH"/>
</dbReference>
<evidence type="ECO:0000256" key="1">
    <source>
        <dbReference type="ARBA" id="ARBA00005854"/>
    </source>
</evidence>
<dbReference type="AlphaFoldDB" id="A0A556QRK5"/>
<gene>
    <name evidence="5" type="ORF">FPL22_08280</name>
</gene>
<dbReference type="OrthoDB" id="9805416at2"/>
<dbReference type="GO" id="GO:0051287">
    <property type="term" value="F:NAD binding"/>
    <property type="evidence" value="ECO:0007669"/>
    <property type="project" value="InterPro"/>
</dbReference>
<dbReference type="PANTHER" id="PTHR42789:SF1">
    <property type="entry name" value="D-ISOMER SPECIFIC 2-HYDROXYACID DEHYDROGENASE FAMILY PROTEIN (AFU_ORTHOLOGUE AFUA_6G10090)"/>
    <property type="match status" value="1"/>
</dbReference>
<keyword evidence="6" id="KW-1185">Reference proteome</keyword>
<keyword evidence="2" id="KW-0560">Oxidoreductase</keyword>
<comment type="caution">
    <text evidence="5">The sequence shown here is derived from an EMBL/GenBank/DDBJ whole genome shotgun (WGS) entry which is preliminary data.</text>
</comment>
<dbReference type="SUPFAM" id="SSF51735">
    <property type="entry name" value="NAD(P)-binding Rossmann-fold domains"/>
    <property type="match status" value="1"/>
</dbReference>
<dbReference type="RefSeq" id="WP_144229654.1">
    <property type="nucleotide sequence ID" value="NZ_CBCRVV010000020.1"/>
</dbReference>
<dbReference type="GO" id="GO:0016491">
    <property type="term" value="F:oxidoreductase activity"/>
    <property type="evidence" value="ECO:0007669"/>
    <property type="project" value="UniProtKB-KW"/>
</dbReference>
<keyword evidence="3" id="KW-0520">NAD</keyword>
<dbReference type="EMBL" id="VMBG01000001">
    <property type="protein sequence ID" value="TSJ79275.1"/>
    <property type="molecule type" value="Genomic_DNA"/>
</dbReference>
<dbReference type="Proteomes" id="UP000315648">
    <property type="component" value="Unassembled WGS sequence"/>
</dbReference>
<protein>
    <submittedName>
        <fullName evidence="5">Hydroxyacid dehydrogenase</fullName>
    </submittedName>
</protein>
<evidence type="ECO:0000313" key="6">
    <source>
        <dbReference type="Proteomes" id="UP000315648"/>
    </source>
</evidence>
<accession>A0A556QRK5</accession>
<feature type="domain" description="D-isomer specific 2-hydroxyacid dehydrogenase NAD-binding" evidence="4">
    <location>
        <begin position="139"/>
        <end position="290"/>
    </location>
</feature>
<comment type="similarity">
    <text evidence="1">Belongs to the D-isomer specific 2-hydroxyacid dehydrogenase family.</text>
</comment>